<evidence type="ECO:0000313" key="6">
    <source>
        <dbReference type="EMBL" id="ABM62376.1"/>
    </source>
</evidence>
<evidence type="ECO:0000256" key="3">
    <source>
        <dbReference type="ARBA" id="ARBA00022691"/>
    </source>
</evidence>
<dbReference type="CDD" id="cd02440">
    <property type="entry name" value="AdoMet_MTases"/>
    <property type="match status" value="1"/>
</dbReference>
<dbReference type="KEGG" id="hha:Hhal_1612"/>
<dbReference type="Gene3D" id="3.40.50.150">
    <property type="entry name" value="Vaccinia Virus protein VP39"/>
    <property type="match status" value="1"/>
</dbReference>
<dbReference type="InterPro" id="IPR029063">
    <property type="entry name" value="SAM-dependent_MTases_sf"/>
</dbReference>
<keyword evidence="1 6" id="KW-0489">Methyltransferase</keyword>
<reference evidence="7" key="1">
    <citation type="submission" date="2006-12" db="EMBL/GenBank/DDBJ databases">
        <title>Complete sequence of Halorhodospira halophila SL1.</title>
        <authorList>
            <consortium name="US DOE Joint Genome Institute"/>
            <person name="Copeland A."/>
            <person name="Lucas S."/>
            <person name="Lapidus A."/>
            <person name="Barry K."/>
            <person name="Detter J.C."/>
            <person name="Glavina del Rio T."/>
            <person name="Hammon N."/>
            <person name="Israni S."/>
            <person name="Dalin E."/>
            <person name="Tice H."/>
            <person name="Pitluck S."/>
            <person name="Saunders E."/>
            <person name="Brettin T."/>
            <person name="Bruce D."/>
            <person name="Han C."/>
            <person name="Tapia R."/>
            <person name="Schmutz J."/>
            <person name="Larimer F."/>
            <person name="Land M."/>
            <person name="Hauser L."/>
            <person name="Kyrpides N."/>
            <person name="Mikhailova N."/>
            <person name="Hoff W."/>
            <person name="Richardson P."/>
        </authorList>
    </citation>
    <scope>NUCLEOTIDE SEQUENCE [LARGE SCALE GENOMIC DNA]</scope>
    <source>
        <strain evidence="7">DSM 244 / SL1</strain>
    </source>
</reference>
<dbReference type="InterPro" id="IPR036388">
    <property type="entry name" value="WH-like_DNA-bd_sf"/>
</dbReference>
<dbReference type="GO" id="GO:0046983">
    <property type="term" value="F:protein dimerization activity"/>
    <property type="evidence" value="ECO:0007669"/>
    <property type="project" value="InterPro"/>
</dbReference>
<evidence type="ECO:0000313" key="7">
    <source>
        <dbReference type="Proteomes" id="UP000000647"/>
    </source>
</evidence>
<dbReference type="SUPFAM" id="SSF46785">
    <property type="entry name" value="Winged helix' DNA-binding domain"/>
    <property type="match status" value="1"/>
</dbReference>
<evidence type="ECO:0000259" key="5">
    <source>
        <dbReference type="Pfam" id="PF08100"/>
    </source>
</evidence>
<dbReference type="PROSITE" id="PS51683">
    <property type="entry name" value="SAM_OMT_II"/>
    <property type="match status" value="1"/>
</dbReference>
<dbReference type="InterPro" id="IPR016461">
    <property type="entry name" value="COMT-like"/>
</dbReference>
<gene>
    <name evidence="6" type="ordered locus">Hhal_1612</name>
</gene>
<dbReference type="EMBL" id="CP000544">
    <property type="protein sequence ID" value="ABM62376.1"/>
    <property type="molecule type" value="Genomic_DNA"/>
</dbReference>
<dbReference type="InterPro" id="IPR012967">
    <property type="entry name" value="COMT_dimerisation"/>
</dbReference>
<feature type="domain" description="O-methyltransferase dimerisation" evidence="5">
    <location>
        <begin position="50"/>
        <end position="125"/>
    </location>
</feature>
<protein>
    <submittedName>
        <fullName evidence="6">Hydroxyneurosporene-O-methyltransferase</fullName>
        <ecNumber evidence="6">2.1.1.-</ecNumber>
    </submittedName>
</protein>
<dbReference type="EC" id="2.1.1.-" evidence="6"/>
<dbReference type="SUPFAM" id="SSF53335">
    <property type="entry name" value="S-adenosyl-L-methionine-dependent methyltransferases"/>
    <property type="match status" value="1"/>
</dbReference>
<sequence>MIRTWRNSPWRDRLHDWRDRLLASSRFHRLAARFPLTRPIARRRSSELFDLCAGFIYSQVVLASVRSGLLDLLNEGAQPPDRLLSRLGLPEMAGQRLLEAAVALRLAEVRSAGRYGLGDLGAVLVAAPGVRAMVEHHALLYEDLQDPLALLQGERGATALGRYWAYAGNQAPDTLTGIEVGAYSGLMAASQPMVAAEVLDAYSLRRHRRLMDVGGGEGAFLMAAARRWPHLQGRVVDLPAVAERAQGRIDEEGLNGRLESLGLDFFRDPLPGDVDVVTLVRILHDHDDQEAARLLDNLHRSLEPGTTVLVAEPMAGTPGAERVGGAYFGIYLFAMGRGRPRTVAENRGLLEAAGFEQVRLLPGCNPLQARVIAAKSRSLSR</sequence>
<dbReference type="OrthoDB" id="9766840at2"/>
<dbReference type="AlphaFoldDB" id="A1WXG4"/>
<reference evidence="6 7" key="2">
    <citation type="journal article" date="2013" name="Stand. Genomic Sci.">
        <title>Complete genome sequence of Halorhodospira halophila SL1.</title>
        <authorList>
            <person name="Challacombe J.F."/>
            <person name="Majid S."/>
            <person name="Deole R."/>
            <person name="Brettin T.S."/>
            <person name="Bruce D."/>
            <person name="Delano S.F."/>
            <person name="Detter J.C."/>
            <person name="Gleasner C.D."/>
            <person name="Han C.S."/>
            <person name="Misra M."/>
            <person name="Reitenga K.G."/>
            <person name="Mikhailova N."/>
            <person name="Woyke T."/>
            <person name="Pitluck S."/>
            <person name="Nolan M."/>
            <person name="Land M.L."/>
            <person name="Saunders E."/>
            <person name="Tapia R."/>
            <person name="Lapidus A."/>
            <person name="Ivanova N."/>
            <person name="Hoff W.D."/>
        </authorList>
    </citation>
    <scope>NUCLEOTIDE SEQUENCE [LARGE SCALE GENOMIC DNA]</scope>
    <source>
        <strain evidence="7">DSM 244 / SL1</strain>
    </source>
</reference>
<dbReference type="PANTHER" id="PTHR43712">
    <property type="entry name" value="PUTATIVE (AFU_ORTHOLOGUE AFUA_4G14580)-RELATED"/>
    <property type="match status" value="1"/>
</dbReference>
<evidence type="ECO:0000256" key="2">
    <source>
        <dbReference type="ARBA" id="ARBA00022679"/>
    </source>
</evidence>
<dbReference type="eggNOG" id="COG2226">
    <property type="taxonomic scope" value="Bacteria"/>
</dbReference>
<dbReference type="GO" id="GO:0032259">
    <property type="term" value="P:methylation"/>
    <property type="evidence" value="ECO:0007669"/>
    <property type="project" value="UniProtKB-KW"/>
</dbReference>
<dbReference type="HOGENOM" id="CLU_005533_12_0_6"/>
<organism evidence="6 7">
    <name type="scientific">Halorhodospira halophila (strain DSM 244 / SL1)</name>
    <name type="common">Ectothiorhodospira halophila (strain DSM 244 / SL1)</name>
    <dbReference type="NCBI Taxonomy" id="349124"/>
    <lineage>
        <taxon>Bacteria</taxon>
        <taxon>Pseudomonadati</taxon>
        <taxon>Pseudomonadota</taxon>
        <taxon>Gammaproteobacteria</taxon>
        <taxon>Chromatiales</taxon>
        <taxon>Ectothiorhodospiraceae</taxon>
        <taxon>Halorhodospira</taxon>
    </lineage>
</organism>
<evidence type="ECO:0000256" key="1">
    <source>
        <dbReference type="ARBA" id="ARBA00022603"/>
    </source>
</evidence>
<keyword evidence="3" id="KW-0949">S-adenosyl-L-methionine</keyword>
<dbReference type="GO" id="GO:0008171">
    <property type="term" value="F:O-methyltransferase activity"/>
    <property type="evidence" value="ECO:0007669"/>
    <property type="project" value="InterPro"/>
</dbReference>
<accession>A1WXG4</accession>
<dbReference type="RefSeq" id="WP_011814398.1">
    <property type="nucleotide sequence ID" value="NC_008789.1"/>
</dbReference>
<dbReference type="Gene3D" id="1.10.10.10">
    <property type="entry name" value="Winged helix-like DNA-binding domain superfamily/Winged helix DNA-binding domain"/>
    <property type="match status" value="1"/>
</dbReference>
<dbReference type="PANTHER" id="PTHR43712:SF2">
    <property type="entry name" value="O-METHYLTRANSFERASE CICE"/>
    <property type="match status" value="1"/>
</dbReference>
<feature type="domain" description="O-methyltransferase C-terminal" evidence="4">
    <location>
        <begin position="182"/>
        <end position="356"/>
    </location>
</feature>
<keyword evidence="7" id="KW-1185">Reference proteome</keyword>
<dbReference type="Pfam" id="PF08100">
    <property type="entry name" value="Dimerisation"/>
    <property type="match status" value="1"/>
</dbReference>
<dbReference type="Pfam" id="PF00891">
    <property type="entry name" value="Methyltransf_2"/>
    <property type="match status" value="1"/>
</dbReference>
<dbReference type="STRING" id="349124.Hhal_1612"/>
<proteinExistence type="predicted"/>
<dbReference type="InterPro" id="IPR001077">
    <property type="entry name" value="COMT_C"/>
</dbReference>
<dbReference type="Proteomes" id="UP000000647">
    <property type="component" value="Chromosome"/>
</dbReference>
<name>A1WXG4_HALHL</name>
<evidence type="ECO:0000259" key="4">
    <source>
        <dbReference type="Pfam" id="PF00891"/>
    </source>
</evidence>
<dbReference type="InterPro" id="IPR036390">
    <property type="entry name" value="WH_DNA-bd_sf"/>
</dbReference>
<keyword evidence="2 6" id="KW-0808">Transferase</keyword>